<keyword evidence="3" id="KW-1185">Reference proteome</keyword>
<accession>A0A127JVN6</accession>
<dbReference type="RefSeq" id="WP_061501408.1">
    <property type="nucleotide sequence ID" value="NZ_CP010951.1"/>
</dbReference>
<dbReference type="InterPro" id="IPR041494">
    <property type="entry name" value="PIN7"/>
</dbReference>
<sequence>MKPNYVLIDYENIQPETADTLAPAHFKVLMFVGANQPRVNIEVASTLQAKGTDARYIRISAAGRNALDFHIAYYLGQLAAAEPEAYFHVISADKGMDPLMQHMQAAGLNVGRYEDVTHIPIVKLPATSSEEEKLSRLLAYLVARGPQRPASVKTLFGSASALFSPTLSEDATAHLLHQLERQGIFVRKGSKVTYSLPD</sequence>
<dbReference type="OrthoDB" id="9791898at2"/>
<dbReference type="Pfam" id="PF18475">
    <property type="entry name" value="PIN7"/>
    <property type="match status" value="1"/>
</dbReference>
<evidence type="ECO:0000259" key="1">
    <source>
        <dbReference type="Pfam" id="PF18475"/>
    </source>
</evidence>
<organism evidence="2 3">
    <name type="scientific">Ramlibacter tataouinensis</name>
    <dbReference type="NCBI Taxonomy" id="94132"/>
    <lineage>
        <taxon>Bacteria</taxon>
        <taxon>Pseudomonadati</taxon>
        <taxon>Pseudomonadota</taxon>
        <taxon>Betaproteobacteria</taxon>
        <taxon>Burkholderiales</taxon>
        <taxon>Comamonadaceae</taxon>
        <taxon>Ramlibacter</taxon>
    </lineage>
</organism>
<name>A0A127JVN6_9BURK</name>
<evidence type="ECO:0000313" key="2">
    <source>
        <dbReference type="EMBL" id="AMO24076.1"/>
    </source>
</evidence>
<proteinExistence type="predicted"/>
<dbReference type="AlphaFoldDB" id="A0A127JVN6"/>
<dbReference type="EMBL" id="CP010951">
    <property type="protein sequence ID" value="AMO24076.1"/>
    <property type="molecule type" value="Genomic_DNA"/>
</dbReference>
<protein>
    <recommendedName>
        <fullName evidence="1">PIN-like domain-containing protein</fullName>
    </recommendedName>
</protein>
<dbReference type="PATRIC" id="fig|94132.3.peg.3262"/>
<reference evidence="2 3" key="1">
    <citation type="journal article" date="2014" name="Int. J. Syst. Evol. Microbiol.">
        <title>Ramlibacter solisilvae sp. nov., isolated from forest soil, and emended description of the genus Ramlibacter.</title>
        <authorList>
            <person name="Lee H.J."/>
            <person name="Lee S.H."/>
            <person name="Lee S.S."/>
            <person name="Lee J.S."/>
            <person name="Kim Y."/>
            <person name="Kim S.C."/>
            <person name="Jeon C.O."/>
        </authorList>
    </citation>
    <scope>NUCLEOTIDE SEQUENCE [LARGE SCALE GENOMIC DNA]</scope>
    <source>
        <strain evidence="2 3">5-10</strain>
    </source>
</reference>
<evidence type="ECO:0000313" key="3">
    <source>
        <dbReference type="Proteomes" id="UP000070433"/>
    </source>
</evidence>
<feature type="domain" description="PIN-like" evidence="1">
    <location>
        <begin position="7"/>
        <end position="107"/>
    </location>
</feature>
<gene>
    <name evidence="2" type="ORF">UC35_16015</name>
</gene>
<dbReference type="Proteomes" id="UP000070433">
    <property type="component" value="Chromosome"/>
</dbReference>